<gene>
    <name evidence="2" type="ORF">GN958_ATG23063</name>
</gene>
<protein>
    <submittedName>
        <fullName evidence="2">Uncharacterized protein</fullName>
    </submittedName>
</protein>
<comment type="caution">
    <text evidence="2">The sequence shown here is derived from an EMBL/GenBank/DDBJ whole genome shotgun (WGS) entry which is preliminary data.</text>
</comment>
<evidence type="ECO:0000256" key="1">
    <source>
        <dbReference type="SAM" id="MobiDB-lite"/>
    </source>
</evidence>
<dbReference type="AlphaFoldDB" id="A0A8S9TJU7"/>
<dbReference type="EMBL" id="JAACNO010003221">
    <property type="protein sequence ID" value="KAF4127832.1"/>
    <property type="molecule type" value="Genomic_DNA"/>
</dbReference>
<feature type="compositionally biased region" description="Basic and acidic residues" evidence="1">
    <location>
        <begin position="54"/>
        <end position="80"/>
    </location>
</feature>
<feature type="region of interest" description="Disordered" evidence="1">
    <location>
        <begin position="51"/>
        <end position="80"/>
    </location>
</feature>
<feature type="region of interest" description="Disordered" evidence="1">
    <location>
        <begin position="1"/>
        <end position="29"/>
    </location>
</feature>
<feature type="compositionally biased region" description="Basic and acidic residues" evidence="1">
    <location>
        <begin position="1"/>
        <end position="15"/>
    </location>
</feature>
<reference evidence="2" key="1">
    <citation type="submission" date="2020-03" db="EMBL/GenBank/DDBJ databases">
        <title>Hybrid Assembly of Korean Phytophthora infestans isolates.</title>
        <authorList>
            <person name="Prokchorchik M."/>
            <person name="Lee Y."/>
            <person name="Seo J."/>
            <person name="Cho J.-H."/>
            <person name="Park Y.-E."/>
            <person name="Jang D.-C."/>
            <person name="Im J.-S."/>
            <person name="Choi J.-G."/>
            <person name="Park H.-J."/>
            <person name="Lee G.-B."/>
            <person name="Lee Y.-G."/>
            <person name="Hong S.-Y."/>
            <person name="Cho K."/>
            <person name="Sohn K.H."/>
        </authorList>
    </citation>
    <scope>NUCLEOTIDE SEQUENCE</scope>
    <source>
        <strain evidence="2">KR_2_A2</strain>
    </source>
</reference>
<proteinExistence type="predicted"/>
<evidence type="ECO:0000313" key="2">
    <source>
        <dbReference type="EMBL" id="KAF4127832.1"/>
    </source>
</evidence>
<sequence length="80" mass="9159">MSCERVTNRSGRDQTSDNDANCVGSAGPTQVSLDRQIKFHETYDHWMTATRRTGGGEKWHGVDKQHVLEGNKRKSERKRE</sequence>
<name>A0A8S9TJU7_PHYIN</name>
<organism evidence="2 3">
    <name type="scientific">Phytophthora infestans</name>
    <name type="common">Potato late blight agent</name>
    <name type="synonym">Botrytis infestans</name>
    <dbReference type="NCBI Taxonomy" id="4787"/>
    <lineage>
        <taxon>Eukaryota</taxon>
        <taxon>Sar</taxon>
        <taxon>Stramenopiles</taxon>
        <taxon>Oomycota</taxon>
        <taxon>Peronosporomycetes</taxon>
        <taxon>Peronosporales</taxon>
        <taxon>Peronosporaceae</taxon>
        <taxon>Phytophthora</taxon>
    </lineage>
</organism>
<evidence type="ECO:0000313" key="3">
    <source>
        <dbReference type="Proteomes" id="UP000704712"/>
    </source>
</evidence>
<dbReference type="Proteomes" id="UP000704712">
    <property type="component" value="Unassembled WGS sequence"/>
</dbReference>
<accession>A0A8S9TJU7</accession>